<feature type="domain" description="NAD-dependent epimerase/dehydratase" evidence="1">
    <location>
        <begin position="4"/>
        <end position="57"/>
    </location>
</feature>
<evidence type="ECO:0000259" key="1">
    <source>
        <dbReference type="Pfam" id="PF01370"/>
    </source>
</evidence>
<dbReference type="SUPFAM" id="SSF51735">
    <property type="entry name" value="NAD(P)-binding Rossmann-fold domains"/>
    <property type="match status" value="1"/>
</dbReference>
<organism evidence="2 3">
    <name type="scientific">Flexivirga oryzae</name>
    <dbReference type="NCBI Taxonomy" id="1794944"/>
    <lineage>
        <taxon>Bacteria</taxon>
        <taxon>Bacillati</taxon>
        <taxon>Actinomycetota</taxon>
        <taxon>Actinomycetes</taxon>
        <taxon>Micrococcales</taxon>
        <taxon>Dermacoccaceae</taxon>
        <taxon>Flexivirga</taxon>
    </lineage>
</organism>
<dbReference type="RefSeq" id="WP_183319868.1">
    <property type="nucleotide sequence ID" value="NZ_JACHVQ010000001.1"/>
</dbReference>
<dbReference type="AlphaFoldDB" id="A0A839N6G2"/>
<dbReference type="GO" id="GO:0005737">
    <property type="term" value="C:cytoplasm"/>
    <property type="evidence" value="ECO:0007669"/>
    <property type="project" value="TreeGrafter"/>
</dbReference>
<dbReference type="EMBL" id="JACHVQ010000001">
    <property type="protein sequence ID" value="MBB2891624.1"/>
    <property type="molecule type" value="Genomic_DNA"/>
</dbReference>
<dbReference type="Proteomes" id="UP000559182">
    <property type="component" value="Unassembled WGS sequence"/>
</dbReference>
<sequence length="336" mass="35603">MRLLVLGGTGWLGGEIVRAALGRGHEVICMARGSRPVPEGAELVAADRDDSQSYSALTGEFAAAFDVTSDPQHARGAVTALRQRVDRWALVSTCSVYAQDDIPAQDETAPLLPAWDGPFDLEKYGEGNVACEQAVLAAYNDNALIARPGLITGPGDRSDRTGYWPLRFAHPATADGAVLVPDSPGATVQLIDVRDLAQWLVESVEHGTSGVYNATTEHRSLADYLAIARQVAGHTGELVAVGQDWIAAHGIAPWAGERSFPLWLPQPEYAGFAARSPAAARSAGLRTRPLEDSVRDTLAWELQAGPGRARRAGLSPADEAALIGDAITAPTGHKTY</sequence>
<accession>A0A839N6G2</accession>
<protein>
    <submittedName>
        <fullName evidence="2">Nucleoside-diphosphate-sugar epimerase</fullName>
    </submittedName>
</protein>
<dbReference type="GO" id="GO:0004029">
    <property type="term" value="F:aldehyde dehydrogenase (NAD+) activity"/>
    <property type="evidence" value="ECO:0007669"/>
    <property type="project" value="TreeGrafter"/>
</dbReference>
<evidence type="ECO:0000313" key="2">
    <source>
        <dbReference type="EMBL" id="MBB2891624.1"/>
    </source>
</evidence>
<name>A0A839N6G2_9MICO</name>
<dbReference type="PANTHER" id="PTHR48079">
    <property type="entry name" value="PROTEIN YEEZ"/>
    <property type="match status" value="1"/>
</dbReference>
<dbReference type="InterPro" id="IPR036291">
    <property type="entry name" value="NAD(P)-bd_dom_sf"/>
</dbReference>
<gene>
    <name evidence="2" type="ORF">FHU39_001608</name>
</gene>
<dbReference type="InterPro" id="IPR001509">
    <property type="entry name" value="Epimerase_deHydtase"/>
</dbReference>
<feature type="domain" description="NAD-dependent epimerase/dehydratase" evidence="1">
    <location>
        <begin position="80"/>
        <end position="213"/>
    </location>
</feature>
<dbReference type="InterPro" id="IPR051783">
    <property type="entry name" value="NAD(P)-dependent_oxidoreduct"/>
</dbReference>
<reference evidence="2 3" key="1">
    <citation type="submission" date="2020-08" db="EMBL/GenBank/DDBJ databases">
        <title>Sequencing the genomes of 1000 actinobacteria strains.</title>
        <authorList>
            <person name="Klenk H.-P."/>
        </authorList>
    </citation>
    <scope>NUCLEOTIDE SEQUENCE [LARGE SCALE GENOMIC DNA]</scope>
    <source>
        <strain evidence="2 3">DSM 105369</strain>
    </source>
</reference>
<evidence type="ECO:0000313" key="3">
    <source>
        <dbReference type="Proteomes" id="UP000559182"/>
    </source>
</evidence>
<comment type="caution">
    <text evidence="2">The sequence shown here is derived from an EMBL/GenBank/DDBJ whole genome shotgun (WGS) entry which is preliminary data.</text>
</comment>
<dbReference type="Pfam" id="PF01370">
    <property type="entry name" value="Epimerase"/>
    <property type="match status" value="2"/>
</dbReference>
<dbReference type="PANTHER" id="PTHR48079:SF6">
    <property type="entry name" value="NAD(P)-BINDING DOMAIN-CONTAINING PROTEIN-RELATED"/>
    <property type="match status" value="1"/>
</dbReference>
<dbReference type="Gene3D" id="3.40.50.720">
    <property type="entry name" value="NAD(P)-binding Rossmann-like Domain"/>
    <property type="match status" value="1"/>
</dbReference>
<proteinExistence type="predicted"/>
<keyword evidence="3" id="KW-1185">Reference proteome</keyword>